<dbReference type="STRING" id="1441469.A0A225A9L3"/>
<gene>
    <name evidence="3" type="ORF">UA08_07734</name>
</gene>
<dbReference type="GeneID" id="31007490"/>
<dbReference type="Proteomes" id="UP000214365">
    <property type="component" value="Unassembled WGS sequence"/>
</dbReference>
<protein>
    <submittedName>
        <fullName evidence="3">Uncharacterized protein</fullName>
    </submittedName>
</protein>
<name>A0A225A9L3_TALAT</name>
<feature type="compositionally biased region" description="Polar residues" evidence="1">
    <location>
        <begin position="50"/>
        <end position="60"/>
    </location>
</feature>
<evidence type="ECO:0000313" key="3">
    <source>
        <dbReference type="EMBL" id="OKL56740.1"/>
    </source>
</evidence>
<evidence type="ECO:0000256" key="1">
    <source>
        <dbReference type="SAM" id="MobiDB-lite"/>
    </source>
</evidence>
<dbReference type="RefSeq" id="XP_020116861.1">
    <property type="nucleotide sequence ID" value="XM_020262886.1"/>
</dbReference>
<evidence type="ECO:0000256" key="2">
    <source>
        <dbReference type="SAM" id="SignalP"/>
    </source>
</evidence>
<feature type="chain" id="PRO_5012397978" evidence="2">
    <location>
        <begin position="23"/>
        <end position="355"/>
    </location>
</feature>
<dbReference type="AlphaFoldDB" id="A0A225A9L3"/>
<keyword evidence="2" id="KW-0732">Signal</keyword>
<proteinExistence type="predicted"/>
<reference evidence="3 4" key="1">
    <citation type="submission" date="2015-06" db="EMBL/GenBank/DDBJ databases">
        <title>Talaromyces atroroseus IBT 11181 draft genome.</title>
        <authorList>
            <person name="Rasmussen K.B."/>
            <person name="Rasmussen S."/>
            <person name="Petersen B."/>
            <person name="Sicheritz-Ponten T."/>
            <person name="Mortensen U.H."/>
            <person name="Thrane U."/>
        </authorList>
    </citation>
    <scope>NUCLEOTIDE SEQUENCE [LARGE SCALE GENOMIC DNA]</scope>
    <source>
        <strain evidence="3 4">IBT 11181</strain>
    </source>
</reference>
<feature type="region of interest" description="Disordered" evidence="1">
    <location>
        <begin position="40"/>
        <end position="60"/>
    </location>
</feature>
<feature type="signal peptide" evidence="2">
    <location>
        <begin position="1"/>
        <end position="22"/>
    </location>
</feature>
<dbReference type="EMBL" id="LFMY01000013">
    <property type="protein sequence ID" value="OKL56740.1"/>
    <property type="molecule type" value="Genomic_DNA"/>
</dbReference>
<organism evidence="3 4">
    <name type="scientific">Talaromyces atroroseus</name>
    <dbReference type="NCBI Taxonomy" id="1441469"/>
    <lineage>
        <taxon>Eukaryota</taxon>
        <taxon>Fungi</taxon>
        <taxon>Dikarya</taxon>
        <taxon>Ascomycota</taxon>
        <taxon>Pezizomycotina</taxon>
        <taxon>Eurotiomycetes</taxon>
        <taxon>Eurotiomycetidae</taxon>
        <taxon>Eurotiales</taxon>
        <taxon>Trichocomaceae</taxon>
        <taxon>Talaromyces</taxon>
        <taxon>Talaromyces sect. Trachyspermi</taxon>
    </lineage>
</organism>
<evidence type="ECO:0000313" key="4">
    <source>
        <dbReference type="Proteomes" id="UP000214365"/>
    </source>
</evidence>
<comment type="caution">
    <text evidence="3">The sequence shown here is derived from an EMBL/GenBank/DDBJ whole genome shotgun (WGS) entry which is preliminary data.</text>
</comment>
<accession>A0A225A9L3</accession>
<keyword evidence="4" id="KW-1185">Reference proteome</keyword>
<sequence length="355" mass="35170">MYPVHFIILLAILGGFNGVVVAFQHPPLGAKATDLALHAAHGRGRHSEHLNGNAQQGSTNGSSATVGIIVPLNSATAAVPTSSGQDTQINSSARAVQETISSTTVKNSTAASQATQTLAVGLFPSGSDEGLVPLVILTASKGEVATVTEGSETIVISELNANQATSTSSPVAAMSIIIVSTSSTVTTPPSSRNSSTSSTILATASDSKASTCLVKGSNAVVTPATTLTPTTLVTSPVSISSAVTSAAEDNEDACKCTCACPSGFIIQTTASAVVSAGVPQSASEVTSTDIATQAPPNSGISIIQAVSTNSVGETSSSETLSMTITASATTASDNAANVNMDTLALYSALTIALGG</sequence>